<evidence type="ECO:0000256" key="1">
    <source>
        <dbReference type="ARBA" id="ARBA00022737"/>
    </source>
</evidence>
<evidence type="ECO:0000313" key="5">
    <source>
        <dbReference type="EMBL" id="GMH05248.1"/>
    </source>
</evidence>
<dbReference type="EMBL" id="BSYO01000005">
    <property type="protein sequence ID" value="GMH05248.1"/>
    <property type="molecule type" value="Genomic_DNA"/>
</dbReference>
<reference evidence="5" key="1">
    <citation type="submission" date="2023-05" db="EMBL/GenBank/DDBJ databases">
        <title>Nepenthes gracilis genome sequencing.</title>
        <authorList>
            <person name="Fukushima K."/>
        </authorList>
    </citation>
    <scope>NUCLEOTIDE SEQUENCE</scope>
    <source>
        <strain evidence="5">SING2019-196</strain>
    </source>
</reference>
<dbReference type="PROSITE" id="PS50102">
    <property type="entry name" value="RRM"/>
    <property type="match status" value="1"/>
</dbReference>
<keyword evidence="1" id="KW-0677">Repeat</keyword>
<sequence>MKDRITGRARGFGFVIYADSAVAERVVRQKHVLDGRSVEAKKAVPRDEQHIPNKINSSIHGSPNPVHAKKIFVGGLPSTVTESNFKRYFDQFGAIMDVVVMYDHNTQRPRGFGFITYDSEEAVERALVKTFHELNGKRVEVKRAVPKELSPGPSRCGMNRVSNLLNGSIQGYSPSLVGSYGVRMEDRHSPVSAGRSAFPSFNASSYGTTLNHEPRMNGEIANFVSNFNSEWGSNSINRRGGFLDYDDISKDSGSASGSTFWGLWGNGNINAVNCQDFVYLSGLKNRSHAFNSSEAICGSFADSFFTNGNHLSHGRGDDNLRPRSQGYGNLGIGISNGSSYTALTRASFGDSCDINDDIISEVSASFEFKGSDPFDTGLGNAASDVLLKNPALCW</sequence>
<feature type="domain" description="RRM" evidence="4">
    <location>
        <begin position="69"/>
        <end position="146"/>
    </location>
</feature>
<dbReference type="GO" id="GO:0003729">
    <property type="term" value="F:mRNA binding"/>
    <property type="evidence" value="ECO:0007669"/>
    <property type="project" value="TreeGrafter"/>
</dbReference>
<dbReference type="PANTHER" id="PTHR48032">
    <property type="entry name" value="RNA-BINDING PROTEIN MUSASHI HOMOLOG RBP6"/>
    <property type="match status" value="1"/>
</dbReference>
<keyword evidence="6" id="KW-1185">Reference proteome</keyword>
<dbReference type="SMART" id="SM00360">
    <property type="entry name" value="RRM"/>
    <property type="match status" value="1"/>
</dbReference>
<dbReference type="GO" id="GO:0006417">
    <property type="term" value="P:regulation of translation"/>
    <property type="evidence" value="ECO:0007669"/>
    <property type="project" value="TreeGrafter"/>
</dbReference>
<dbReference type="InterPro" id="IPR000504">
    <property type="entry name" value="RRM_dom"/>
</dbReference>
<evidence type="ECO:0000256" key="3">
    <source>
        <dbReference type="PROSITE-ProRule" id="PRU00176"/>
    </source>
</evidence>
<dbReference type="AlphaFoldDB" id="A0AAD3XHZ0"/>
<comment type="caution">
    <text evidence="5">The sequence shown here is derived from an EMBL/GenBank/DDBJ whole genome shotgun (WGS) entry which is preliminary data.</text>
</comment>
<dbReference type="FunFam" id="3.30.70.330:FF:000102">
    <property type="entry name" value="Heterogeneous nuclear ribonucleoprotein 1"/>
    <property type="match status" value="1"/>
</dbReference>
<dbReference type="Pfam" id="PF00076">
    <property type="entry name" value="RRM_1"/>
    <property type="match status" value="1"/>
</dbReference>
<proteinExistence type="predicted"/>
<name>A0AAD3XHZ0_NEPGR</name>
<evidence type="ECO:0000313" key="6">
    <source>
        <dbReference type="Proteomes" id="UP001279734"/>
    </source>
</evidence>
<keyword evidence="2 3" id="KW-0694">RNA-binding</keyword>
<organism evidence="5 6">
    <name type="scientific">Nepenthes gracilis</name>
    <name type="common">Slender pitcher plant</name>
    <dbReference type="NCBI Taxonomy" id="150966"/>
    <lineage>
        <taxon>Eukaryota</taxon>
        <taxon>Viridiplantae</taxon>
        <taxon>Streptophyta</taxon>
        <taxon>Embryophyta</taxon>
        <taxon>Tracheophyta</taxon>
        <taxon>Spermatophyta</taxon>
        <taxon>Magnoliopsida</taxon>
        <taxon>eudicotyledons</taxon>
        <taxon>Gunneridae</taxon>
        <taxon>Pentapetalae</taxon>
        <taxon>Caryophyllales</taxon>
        <taxon>Nepenthaceae</taxon>
        <taxon>Nepenthes</taxon>
    </lineage>
</organism>
<dbReference type="CDD" id="cd12330">
    <property type="entry name" value="RRM2_Hrp1p"/>
    <property type="match status" value="1"/>
</dbReference>
<evidence type="ECO:0000259" key="4">
    <source>
        <dbReference type="PROSITE" id="PS50102"/>
    </source>
</evidence>
<dbReference type="Gene3D" id="3.30.70.330">
    <property type="match status" value="2"/>
</dbReference>
<dbReference type="PANTHER" id="PTHR48032:SF6">
    <property type="entry name" value="RNA-BINDING (RRM_RBD_RNP MOTIFS) FAMILY PROTEIN"/>
    <property type="match status" value="1"/>
</dbReference>
<dbReference type="InterPro" id="IPR012677">
    <property type="entry name" value="Nucleotide-bd_a/b_plait_sf"/>
</dbReference>
<dbReference type="SUPFAM" id="SSF54928">
    <property type="entry name" value="RNA-binding domain, RBD"/>
    <property type="match status" value="2"/>
</dbReference>
<dbReference type="Proteomes" id="UP001279734">
    <property type="component" value="Unassembled WGS sequence"/>
</dbReference>
<protein>
    <recommendedName>
        <fullName evidence="4">RRM domain-containing protein</fullName>
    </recommendedName>
</protein>
<accession>A0AAD3XHZ0</accession>
<dbReference type="InterPro" id="IPR035979">
    <property type="entry name" value="RBD_domain_sf"/>
</dbReference>
<gene>
    <name evidence="5" type="ORF">Nepgr_007088</name>
</gene>
<evidence type="ECO:0000256" key="2">
    <source>
        <dbReference type="ARBA" id="ARBA00022884"/>
    </source>
</evidence>